<keyword evidence="2" id="KW-1185">Reference proteome</keyword>
<organism evidence="1 2">
    <name type="scientific">Thioalkalivibrio sulfidiphilus (strain HL-EbGR7)</name>
    <dbReference type="NCBI Taxonomy" id="396588"/>
    <lineage>
        <taxon>Bacteria</taxon>
        <taxon>Pseudomonadati</taxon>
        <taxon>Pseudomonadota</taxon>
        <taxon>Gammaproteobacteria</taxon>
        <taxon>Chromatiales</taxon>
        <taxon>Ectothiorhodospiraceae</taxon>
        <taxon>Thioalkalivibrio</taxon>
    </lineage>
</organism>
<dbReference type="InterPro" id="IPR007833">
    <property type="entry name" value="Capsule_polysaccharide_synth"/>
</dbReference>
<proteinExistence type="predicted"/>
<dbReference type="RefSeq" id="WP_012637882.1">
    <property type="nucleotide sequence ID" value="NC_011901.1"/>
</dbReference>
<gene>
    <name evidence="1" type="ordered locus">Tgr7_1314</name>
</gene>
<dbReference type="EMBL" id="CP001339">
    <property type="protein sequence ID" value="ACL72399.1"/>
    <property type="molecule type" value="Genomic_DNA"/>
</dbReference>
<dbReference type="CDD" id="cd16439">
    <property type="entry name" value="beta_Kdo_transferase_KpsC_2"/>
    <property type="match status" value="1"/>
</dbReference>
<dbReference type="CDD" id="cd16440">
    <property type="entry name" value="beta_Kdo_transferase_KpsC_1"/>
    <property type="match status" value="1"/>
</dbReference>
<sequence>MLAGRGADTRWLGWGAKPSARWAQIYARLSGGRPLLLEDGFLRSYGLGVHGVPALSIVVDDLGIYFDARKPSRIEQLLQDGVFSPEILQQAEAALALLQRERLTKYNVGTEVPDDHFAPDVRRVLVVDQTLGDASITGGLADEASFLRMLDAAVAENPGAEVWVKTHPDVLAGKRASCLSAARGRSDVRWITQDWHPHSLLAHFERVYVVTSQMGLDALIVGRPVTCFGVPFYSGWGLTDDRVPCERRAARRSLVELIAAAYLLYARYLDPETGKPGNFFQVADFIVRQRRVQARWPRRFVAVGFRAWKAAHLTPILGMAREGVRFVRDAEAARALGLRKDDGLIHWGRDAPQRVEELARATSTRLFHLEDGFYRSVGLGSDLIRPRSVVIDEQGLYFDPRGPSDLEQLLNTAAFSPDELEQARWVRSLIVEHGLTKYNLEPLVPVDWPAAGRTVVLVPGQVEDDASIRHGCESVRTNLDLMQVARETCPDAFIVFKPHPDVASGNRHGAVQDDEALRHVDWVERKASMVSCLDGADAVHTMTSMAGFEALLRGKRVVVYGRPFYAGWGLTEDRLSIPRRTRKLTLDELVAVALLRYPLYWDWELKGFTSCEAVLRRLIEERDALTATGGLERLRAGWLRRQGRKIRALVAGLRSGA</sequence>
<protein>
    <submittedName>
        <fullName evidence="1">Capsule polysaccharide biosynthesis protein</fullName>
    </submittedName>
</protein>
<dbReference type="Pfam" id="PF05159">
    <property type="entry name" value="Capsule_synth"/>
    <property type="match status" value="3"/>
</dbReference>
<dbReference type="AlphaFoldDB" id="B8GQX9"/>
<evidence type="ECO:0000313" key="1">
    <source>
        <dbReference type="EMBL" id="ACL72399.1"/>
    </source>
</evidence>
<dbReference type="KEGG" id="tgr:Tgr7_1314"/>
<dbReference type="Proteomes" id="UP000002383">
    <property type="component" value="Chromosome"/>
</dbReference>
<dbReference type="GO" id="GO:0015774">
    <property type="term" value="P:polysaccharide transport"/>
    <property type="evidence" value="ECO:0007669"/>
    <property type="project" value="InterPro"/>
</dbReference>
<accession>B8GQX9</accession>
<dbReference type="eggNOG" id="COG3563">
    <property type="taxonomic scope" value="Bacteria"/>
</dbReference>
<evidence type="ECO:0000313" key="2">
    <source>
        <dbReference type="Proteomes" id="UP000002383"/>
    </source>
</evidence>
<dbReference type="OrthoDB" id="543755at2"/>
<dbReference type="STRING" id="396588.Tgr7_1314"/>
<name>B8GQX9_THISH</name>
<dbReference type="HOGENOM" id="CLU_025998_0_0_6"/>
<reference evidence="1 2" key="1">
    <citation type="journal article" date="2011" name="Stand. Genomic Sci.">
        <title>Complete genome sequence of 'Thioalkalivibrio sulfidophilus' HL-EbGr7.</title>
        <authorList>
            <person name="Muyzer G."/>
            <person name="Sorokin D.Y."/>
            <person name="Mavromatis K."/>
            <person name="Lapidus A."/>
            <person name="Clum A."/>
            <person name="Ivanova N."/>
            <person name="Pati A."/>
            <person name="d'Haeseleer P."/>
            <person name="Woyke T."/>
            <person name="Kyrpides N.C."/>
        </authorList>
    </citation>
    <scope>NUCLEOTIDE SEQUENCE [LARGE SCALE GENOMIC DNA]</scope>
    <source>
        <strain evidence="1 2">HL-EbGR7</strain>
    </source>
</reference>
<dbReference type="GO" id="GO:0000271">
    <property type="term" value="P:polysaccharide biosynthetic process"/>
    <property type="evidence" value="ECO:0007669"/>
    <property type="project" value="InterPro"/>
</dbReference>